<dbReference type="EMBL" id="FOGT01000006">
    <property type="protein sequence ID" value="SES03162.1"/>
    <property type="molecule type" value="Genomic_DNA"/>
</dbReference>
<proteinExistence type="predicted"/>
<feature type="compositionally biased region" description="Acidic residues" evidence="1">
    <location>
        <begin position="318"/>
        <end position="328"/>
    </location>
</feature>
<keyword evidence="3" id="KW-1185">Reference proteome</keyword>
<dbReference type="Proteomes" id="UP000198571">
    <property type="component" value="Unassembled WGS sequence"/>
</dbReference>
<dbReference type="RefSeq" id="WP_093051001.1">
    <property type="nucleotide sequence ID" value="NZ_FOGT01000006.1"/>
</dbReference>
<feature type="region of interest" description="Disordered" evidence="1">
    <location>
        <begin position="318"/>
        <end position="385"/>
    </location>
</feature>
<gene>
    <name evidence="2" type="ORF">SAMN05518684_106230</name>
</gene>
<evidence type="ECO:0000313" key="3">
    <source>
        <dbReference type="Proteomes" id="UP000198571"/>
    </source>
</evidence>
<dbReference type="OrthoDB" id="2285766at2"/>
<protein>
    <recommendedName>
        <fullName evidence="4">Recombination protein RecT</fullName>
    </recommendedName>
</protein>
<accession>A0A1H9U1I9</accession>
<feature type="compositionally biased region" description="Polar residues" evidence="1">
    <location>
        <begin position="360"/>
        <end position="377"/>
    </location>
</feature>
<feature type="compositionally biased region" description="Basic and acidic residues" evidence="1">
    <location>
        <begin position="341"/>
        <end position="359"/>
    </location>
</feature>
<organism evidence="2 3">
    <name type="scientific">Salipaludibacillus aurantiacus</name>
    <dbReference type="NCBI Taxonomy" id="1601833"/>
    <lineage>
        <taxon>Bacteria</taxon>
        <taxon>Bacillati</taxon>
        <taxon>Bacillota</taxon>
        <taxon>Bacilli</taxon>
        <taxon>Bacillales</taxon>
        <taxon>Bacillaceae</taxon>
    </lineage>
</organism>
<evidence type="ECO:0000256" key="1">
    <source>
        <dbReference type="SAM" id="MobiDB-lite"/>
    </source>
</evidence>
<name>A0A1H9U1I9_9BACI</name>
<reference evidence="3" key="1">
    <citation type="submission" date="2016-10" db="EMBL/GenBank/DDBJ databases">
        <authorList>
            <person name="Varghese N."/>
            <person name="Submissions S."/>
        </authorList>
    </citation>
    <scope>NUCLEOTIDE SEQUENCE [LARGE SCALE GENOMIC DNA]</scope>
    <source>
        <strain evidence="3">S9</strain>
    </source>
</reference>
<evidence type="ECO:0008006" key="4">
    <source>
        <dbReference type="Google" id="ProtNLM"/>
    </source>
</evidence>
<sequence>MSEQKQQFNTRLAKINNTYAPMIERQLTGNGIDMDEYSKQCVVNAITSINQALDQKGIDWTDPQLDQNNLTEMLLNVASLKLNAAASPREVYFQTRNVKVKNSQGAEVWKKQIEMGIEGDGNDAILSRFGRNVDRVAQIWLVREEDKFTYPSFTGLEMQPPTWTPTGKGKAVRVVYPIIKTDQTVEYHISEREDVIKNLIAHINNNLMNETFGIAESRFKATADQKKKIAAKKTEILNKVKNMSIDDALDDEAIQKHVSPAWKDPQSRESMIIRKMRNNVAKKVPKDFSNSFVSMQYEKTTDETYKQVKQEIDENANQEFIDVEPIQDDEPKQQPQDNEPEESKPEPEPQQEQPKEESQHQTLFDSFEQSEQTNKQPANDGKDPF</sequence>
<dbReference type="AlphaFoldDB" id="A0A1H9U1I9"/>
<dbReference type="STRING" id="1601833.SAMN05518684_106230"/>
<evidence type="ECO:0000313" key="2">
    <source>
        <dbReference type="EMBL" id="SES03162.1"/>
    </source>
</evidence>